<gene>
    <name evidence="2" type="ORF">CHS0354_008919</name>
</gene>
<accession>A0AAE0RRH3</accession>
<evidence type="ECO:0000313" key="2">
    <source>
        <dbReference type="EMBL" id="KAK3577975.1"/>
    </source>
</evidence>
<dbReference type="InterPro" id="IPR046906">
    <property type="entry name" value="Mab-21_HhH/H2TH-like"/>
</dbReference>
<evidence type="ECO:0000259" key="1">
    <source>
        <dbReference type="Pfam" id="PF20266"/>
    </source>
</evidence>
<reference evidence="2" key="1">
    <citation type="journal article" date="2021" name="Genome Biol. Evol.">
        <title>A High-Quality Reference Genome for a Parasitic Bivalve with Doubly Uniparental Inheritance (Bivalvia: Unionida).</title>
        <authorList>
            <person name="Smith C.H."/>
        </authorList>
    </citation>
    <scope>NUCLEOTIDE SEQUENCE</scope>
    <source>
        <strain evidence="2">CHS0354</strain>
    </source>
</reference>
<keyword evidence="3" id="KW-1185">Reference proteome</keyword>
<dbReference type="PANTHER" id="PTHR10656:SF69">
    <property type="entry name" value="MAB-21-LIKE HHH_H2TH-LIKE DOMAIN-CONTAINING PROTEIN"/>
    <property type="match status" value="1"/>
</dbReference>
<dbReference type="Pfam" id="PF20266">
    <property type="entry name" value="Mab-21_C"/>
    <property type="match status" value="1"/>
</dbReference>
<reference evidence="2" key="3">
    <citation type="submission" date="2023-05" db="EMBL/GenBank/DDBJ databases">
        <authorList>
            <person name="Smith C.H."/>
        </authorList>
    </citation>
    <scope>NUCLEOTIDE SEQUENCE</scope>
    <source>
        <strain evidence="2">CHS0354</strain>
        <tissue evidence="2">Mantle</tissue>
    </source>
</reference>
<feature type="domain" description="Mab-21-like HhH/H2TH-like" evidence="1">
    <location>
        <begin position="246"/>
        <end position="327"/>
    </location>
</feature>
<dbReference type="Proteomes" id="UP001195483">
    <property type="component" value="Unassembled WGS sequence"/>
</dbReference>
<dbReference type="Gene3D" id="1.10.1410.40">
    <property type="match status" value="1"/>
</dbReference>
<dbReference type="PANTHER" id="PTHR10656">
    <property type="entry name" value="CELL FATE DETERMINING PROTEIN MAB21-RELATED"/>
    <property type="match status" value="1"/>
</dbReference>
<dbReference type="InterPro" id="IPR024810">
    <property type="entry name" value="MAB21L/cGLR"/>
</dbReference>
<evidence type="ECO:0000313" key="3">
    <source>
        <dbReference type="Proteomes" id="UP001195483"/>
    </source>
</evidence>
<name>A0AAE0RRH3_9BIVA</name>
<protein>
    <recommendedName>
        <fullName evidence="1">Mab-21-like HhH/H2TH-like domain-containing protein</fullName>
    </recommendedName>
</protein>
<dbReference type="AlphaFoldDB" id="A0AAE0RRH3"/>
<dbReference type="EMBL" id="JAEAOA010000586">
    <property type="protein sequence ID" value="KAK3577975.1"/>
    <property type="molecule type" value="Genomic_DNA"/>
</dbReference>
<dbReference type="SMART" id="SM01265">
    <property type="entry name" value="Mab-21"/>
    <property type="match status" value="1"/>
</dbReference>
<sequence>MTSNIPEYYKEVSLRLNRVLDSVGLGEDIRWKRINMWIQTEELMTVVTKTAHHYFGSHAEATTAPGLQSDIDGVYCLRCRFIEDLERWMPDNSTFLTVSDENTPPGYVKLQKVLSHQPWPVYNEHNEHFTFDRYGRSVLCNDVHRLKVNVDKYHGPAITNYYGKFKADHMLGIRLHAWPGQASQWLTRNRRHNWPSHQTIGLIQETGALLFPVGHKLSQEKHMEWRLSISYGEKLLVWLFNSTQYKCYILLKMINKIFIKPAVGDNVLSSYHCKTCMFYLIENTQTAIWQLDNLLLCVELCLRLLYNWTESNICPNYFIPEENMFQCKVFGHVQVQLLSVLGDLLRQEGRYLVGISCDNIGQKLVRTCQIPVMELELQSQDVAQIMMSSIMVLFAHLEIAVRALDHDLNFEPRASHELRREINAILWKFHCSMIGSRLASKSLSEENADQHFLDMAQEFLLWGSSSDVASGKLKLAAFYLVQNNLDMSKDVFSEIQKSYNYKISELGVVSQHTLQSILSENISTTQLISQYLAFPVVYHPSEINCIPKALIPEMFSSIGSDQGSRYVRDFRKSVSVDPKLYIYFLEFLCYHRQNNMTYKKTALNNMICVILHEHLVFKVTALNLLAYCLTQDGRLTNAYSILGKSMKLIKENNGAKWQIATLVIISLRFLRGGQR</sequence>
<reference evidence="2" key="2">
    <citation type="journal article" date="2021" name="Genome Biol. Evol.">
        <title>Developing a high-quality reference genome for a parasitic bivalve with doubly uniparental inheritance (Bivalvia: Unionida).</title>
        <authorList>
            <person name="Smith C.H."/>
        </authorList>
    </citation>
    <scope>NUCLEOTIDE SEQUENCE</scope>
    <source>
        <strain evidence="2">CHS0354</strain>
        <tissue evidence="2">Mantle</tissue>
    </source>
</reference>
<comment type="caution">
    <text evidence="2">The sequence shown here is derived from an EMBL/GenBank/DDBJ whole genome shotgun (WGS) entry which is preliminary data.</text>
</comment>
<proteinExistence type="predicted"/>
<organism evidence="2 3">
    <name type="scientific">Potamilus streckersoni</name>
    <dbReference type="NCBI Taxonomy" id="2493646"/>
    <lineage>
        <taxon>Eukaryota</taxon>
        <taxon>Metazoa</taxon>
        <taxon>Spiralia</taxon>
        <taxon>Lophotrochozoa</taxon>
        <taxon>Mollusca</taxon>
        <taxon>Bivalvia</taxon>
        <taxon>Autobranchia</taxon>
        <taxon>Heteroconchia</taxon>
        <taxon>Palaeoheterodonta</taxon>
        <taxon>Unionida</taxon>
        <taxon>Unionoidea</taxon>
        <taxon>Unionidae</taxon>
        <taxon>Ambleminae</taxon>
        <taxon>Lampsilini</taxon>
        <taxon>Potamilus</taxon>
    </lineage>
</organism>